<gene>
    <name evidence="3" type="ORF">GCM10022393_14850</name>
</gene>
<proteinExistence type="predicted"/>
<dbReference type="SUPFAM" id="SSF51338">
    <property type="entry name" value="Composite domain of metallo-dependent hydrolases"/>
    <property type="match status" value="1"/>
</dbReference>
<dbReference type="InterPro" id="IPR004722">
    <property type="entry name" value="DHOase"/>
</dbReference>
<dbReference type="InterPro" id="IPR024403">
    <property type="entry name" value="DHOase_cat"/>
</dbReference>
<dbReference type="EMBL" id="BAABCW010000004">
    <property type="protein sequence ID" value="GAA4114956.1"/>
    <property type="molecule type" value="Genomic_DNA"/>
</dbReference>
<dbReference type="Gene3D" id="2.30.40.10">
    <property type="entry name" value="Urease, subunit C, domain 1"/>
    <property type="match status" value="1"/>
</dbReference>
<dbReference type="Gene3D" id="3.20.20.140">
    <property type="entry name" value="Metal-dependent hydrolases"/>
    <property type="match status" value="1"/>
</dbReference>
<evidence type="ECO:0000313" key="3">
    <source>
        <dbReference type="EMBL" id="GAA4114956.1"/>
    </source>
</evidence>
<evidence type="ECO:0000259" key="2">
    <source>
        <dbReference type="Pfam" id="PF12890"/>
    </source>
</evidence>
<evidence type="ECO:0000313" key="4">
    <source>
        <dbReference type="Proteomes" id="UP001500459"/>
    </source>
</evidence>
<dbReference type="SUPFAM" id="SSF51556">
    <property type="entry name" value="Metallo-dependent hydrolases"/>
    <property type="match status" value="1"/>
</dbReference>
<organism evidence="3 4">
    <name type="scientific">Aquimarina addita</name>
    <dbReference type="NCBI Taxonomy" id="870485"/>
    <lineage>
        <taxon>Bacteria</taxon>
        <taxon>Pseudomonadati</taxon>
        <taxon>Bacteroidota</taxon>
        <taxon>Flavobacteriia</taxon>
        <taxon>Flavobacteriales</taxon>
        <taxon>Flavobacteriaceae</taxon>
        <taxon>Aquimarina</taxon>
    </lineage>
</organism>
<keyword evidence="1" id="KW-0665">Pyrimidine biosynthesis</keyword>
<comment type="caution">
    <text evidence="3">The sequence shown here is derived from an EMBL/GenBank/DDBJ whole genome shotgun (WGS) entry which is preliminary data.</text>
</comment>
<dbReference type="InterPro" id="IPR050138">
    <property type="entry name" value="DHOase/Allantoinase_Hydrolase"/>
</dbReference>
<dbReference type="RefSeq" id="WP_344926085.1">
    <property type="nucleotide sequence ID" value="NZ_BAABCW010000004.1"/>
</dbReference>
<feature type="domain" description="Dihydroorotase catalytic" evidence="2">
    <location>
        <begin position="58"/>
        <end position="237"/>
    </location>
</feature>
<dbReference type="InterPro" id="IPR032466">
    <property type="entry name" value="Metal_Hydrolase"/>
</dbReference>
<dbReference type="PANTHER" id="PTHR43668">
    <property type="entry name" value="ALLANTOINASE"/>
    <property type="match status" value="1"/>
</dbReference>
<dbReference type="Proteomes" id="UP001500459">
    <property type="component" value="Unassembled WGS sequence"/>
</dbReference>
<dbReference type="CDD" id="cd01317">
    <property type="entry name" value="DHOase_IIa"/>
    <property type="match status" value="1"/>
</dbReference>
<evidence type="ECO:0000256" key="1">
    <source>
        <dbReference type="ARBA" id="ARBA00022975"/>
    </source>
</evidence>
<dbReference type="Pfam" id="PF12890">
    <property type="entry name" value="DHOase"/>
    <property type="match status" value="1"/>
</dbReference>
<name>A0ABP7XGV4_9FLAO</name>
<protein>
    <submittedName>
        <fullName evidence="3">Dihydroorotase</fullName>
    </submittedName>
</protein>
<sequence>MNFILKAATVIDPLSPFHNQTVDIFIKNGVIAAIDSLIDASNDVEEIKLDTLHVSQGWFDSSVSFGEPGYEERETIANGLEVAAKSGFTSVALNPNNLPITDTSSSVGFLKGKANDHAVTLYPIGALTSKSEGVDLAELYDMKQSGAIGFGDYKRPIKNPNLLKIALLYAQNFNGLILSFPQDYQIAGKGIVNEEEQSTLLGLKGIPALAEELQISRDIFLLEYTGGRLHIPTISTSKSVDLIREAKAKGLSISCSVSVHHLLLTDTELDNYDANHKVLPPLRTQRDVNSLLKGIEDGTIDMITSDHQPIDIEHKKVEFDHATYGTIGMESAFSILNNFIVTEKVITMFTKGKSIFGVENIPIAIGNKADLTLFTPRGDSTFTQNDILSTSKNSAFLGKATKGKVYGIIGNGKIILK</sequence>
<dbReference type="PANTHER" id="PTHR43668:SF2">
    <property type="entry name" value="ALLANTOINASE"/>
    <property type="match status" value="1"/>
</dbReference>
<accession>A0ABP7XGV4</accession>
<keyword evidence="4" id="KW-1185">Reference proteome</keyword>
<reference evidence="4" key="1">
    <citation type="journal article" date="2019" name="Int. J. Syst. Evol. Microbiol.">
        <title>The Global Catalogue of Microorganisms (GCM) 10K type strain sequencing project: providing services to taxonomists for standard genome sequencing and annotation.</title>
        <authorList>
            <consortium name="The Broad Institute Genomics Platform"/>
            <consortium name="The Broad Institute Genome Sequencing Center for Infectious Disease"/>
            <person name="Wu L."/>
            <person name="Ma J."/>
        </authorList>
    </citation>
    <scope>NUCLEOTIDE SEQUENCE [LARGE SCALE GENOMIC DNA]</scope>
    <source>
        <strain evidence="4">JCM 17106</strain>
    </source>
</reference>
<dbReference type="InterPro" id="IPR011059">
    <property type="entry name" value="Metal-dep_hydrolase_composite"/>
</dbReference>